<comment type="caution">
    <text evidence="10">The sequence shown here is derived from an EMBL/GenBank/DDBJ whole genome shotgun (WGS) entry which is preliminary data.</text>
</comment>
<name>A0ABW0K2Z2_9BACL</name>
<dbReference type="NCBIfam" id="TIGR01473">
    <property type="entry name" value="cyoE_ctaB"/>
    <property type="match status" value="1"/>
</dbReference>
<dbReference type="EMBL" id="JBHSMJ010000008">
    <property type="protein sequence ID" value="MFC5447635.1"/>
    <property type="molecule type" value="Genomic_DNA"/>
</dbReference>
<evidence type="ECO:0000256" key="6">
    <source>
        <dbReference type="ARBA" id="ARBA00023136"/>
    </source>
</evidence>
<evidence type="ECO:0000256" key="9">
    <source>
        <dbReference type="SAM" id="MobiDB-lite"/>
    </source>
</evidence>
<proteinExistence type="inferred from homology"/>
<comment type="function">
    <text evidence="8">Converts heme B (protoheme IX) to heme O by substitution of the vinyl group on carbon 2 of heme B porphyrin ring with a hydroxyethyl farnesyl side group.</text>
</comment>
<accession>A0ABW0K2Z2</accession>
<dbReference type="Proteomes" id="UP001596044">
    <property type="component" value="Unassembled WGS sequence"/>
</dbReference>
<evidence type="ECO:0000313" key="10">
    <source>
        <dbReference type="EMBL" id="MFC5447635.1"/>
    </source>
</evidence>
<comment type="pathway">
    <text evidence="8">Porphyrin-containing compound metabolism; heme O biosynthesis; heme O from protoheme: step 1/1.</text>
</comment>
<gene>
    <name evidence="10" type="primary">cyoE</name>
    <name evidence="8" type="synonym">ctaB</name>
    <name evidence="10" type="ORF">ACFPOG_05160</name>
</gene>
<keyword evidence="6 8" id="KW-0472">Membrane</keyword>
<dbReference type="PANTHER" id="PTHR43448">
    <property type="entry name" value="PROTOHEME IX FARNESYLTRANSFERASE, MITOCHONDRIAL"/>
    <property type="match status" value="1"/>
</dbReference>
<dbReference type="InterPro" id="IPR000537">
    <property type="entry name" value="UbiA_prenyltransferase"/>
</dbReference>
<dbReference type="InterPro" id="IPR030470">
    <property type="entry name" value="UbiA_prenylTrfase_CS"/>
</dbReference>
<protein>
    <recommendedName>
        <fullName evidence="8">Protoheme IX farnesyltransferase</fullName>
        <ecNumber evidence="8">2.5.1.141</ecNumber>
    </recommendedName>
    <alternativeName>
        <fullName evidence="8">Heme B farnesyltransferase</fullName>
    </alternativeName>
    <alternativeName>
        <fullName evidence="8">Heme O synthase</fullName>
    </alternativeName>
</protein>
<sequence>MSYESVSSASPQASERSESLESSTVHASAEPVTIKDFYRLVKPGIIYSNSMTAFAGYWVAARWQVDWLHLLFTLLGTALVMAGGTVLNNFLDREMDAKMERTQKRALPSGRISPNTVLWYGIILGIAGLAVLYFAAHSPLATLVGLIGLFLYVWLYTAWFKRTSVWSTFVGAFSGATPPVIGYCAVTGTIDLGAVLLFAFLFLWQPPHFWALGIRRMEEYRAAGFPLLPVVRGSYVTKISMVRYVVLLVPVTVMMTAFGYVGYIFLIASTVLGLVWAFMSLKGFKATGADEVKWAKRMFIFSINYLTLLSILMVIDTVKDVA</sequence>
<feature type="transmembrane region" description="Helical" evidence="8">
    <location>
        <begin position="140"/>
        <end position="159"/>
    </location>
</feature>
<feature type="transmembrane region" description="Helical" evidence="8">
    <location>
        <begin position="112"/>
        <end position="134"/>
    </location>
</feature>
<evidence type="ECO:0000256" key="4">
    <source>
        <dbReference type="ARBA" id="ARBA00022989"/>
    </source>
</evidence>
<keyword evidence="2 8" id="KW-0808">Transferase</keyword>
<evidence type="ECO:0000313" key="11">
    <source>
        <dbReference type="Proteomes" id="UP001596044"/>
    </source>
</evidence>
<comment type="similarity">
    <text evidence="8">Belongs to the UbiA prenyltransferase family. Protoheme IX farnesyltransferase subfamily.</text>
</comment>
<keyword evidence="4 8" id="KW-1133">Transmembrane helix</keyword>
<dbReference type="NCBIfam" id="NF003348">
    <property type="entry name" value="PRK04375.1-1"/>
    <property type="match status" value="1"/>
</dbReference>
<evidence type="ECO:0000256" key="5">
    <source>
        <dbReference type="ARBA" id="ARBA00023133"/>
    </source>
</evidence>
<organism evidence="10 11">
    <name type="scientific">Paenibacillus aestuarii</name>
    <dbReference type="NCBI Taxonomy" id="516965"/>
    <lineage>
        <taxon>Bacteria</taxon>
        <taxon>Bacillati</taxon>
        <taxon>Bacillota</taxon>
        <taxon>Bacilli</taxon>
        <taxon>Bacillales</taxon>
        <taxon>Paenibacillaceae</taxon>
        <taxon>Paenibacillus</taxon>
    </lineage>
</organism>
<comment type="subcellular location">
    <subcellularLocation>
        <location evidence="8">Cell membrane</location>
        <topology evidence="8">Multi-pass membrane protein</topology>
    </subcellularLocation>
    <subcellularLocation>
        <location evidence="1">Membrane</location>
        <topology evidence="1">Multi-pass membrane protein</topology>
    </subcellularLocation>
</comment>
<comment type="catalytic activity">
    <reaction evidence="7 8">
        <text>heme b + (2E,6E)-farnesyl diphosphate + H2O = Fe(II)-heme o + diphosphate</text>
        <dbReference type="Rhea" id="RHEA:28070"/>
        <dbReference type="ChEBI" id="CHEBI:15377"/>
        <dbReference type="ChEBI" id="CHEBI:33019"/>
        <dbReference type="ChEBI" id="CHEBI:60344"/>
        <dbReference type="ChEBI" id="CHEBI:60530"/>
        <dbReference type="ChEBI" id="CHEBI:175763"/>
        <dbReference type="EC" id="2.5.1.141"/>
    </reaction>
</comment>
<feature type="region of interest" description="Disordered" evidence="9">
    <location>
        <begin position="1"/>
        <end position="24"/>
    </location>
</feature>
<feature type="transmembrane region" description="Helical" evidence="8">
    <location>
        <begin position="44"/>
        <end position="61"/>
    </location>
</feature>
<dbReference type="EC" id="2.5.1.141" evidence="8"/>
<evidence type="ECO:0000256" key="1">
    <source>
        <dbReference type="ARBA" id="ARBA00004141"/>
    </source>
</evidence>
<feature type="transmembrane region" description="Helical" evidence="8">
    <location>
        <begin position="67"/>
        <end position="91"/>
    </location>
</feature>
<dbReference type="PANTHER" id="PTHR43448:SF2">
    <property type="entry name" value="PROTOHEME IX FARNESYLTRANSFERASE, MITOCHONDRIAL"/>
    <property type="match status" value="1"/>
</dbReference>
<comment type="miscellaneous">
    <text evidence="8">Carbon 2 of the heme B porphyrin ring is defined according to the Fischer nomenclature.</text>
</comment>
<keyword evidence="5 8" id="KW-0350">Heme biosynthesis</keyword>
<dbReference type="InterPro" id="IPR006369">
    <property type="entry name" value="Protohaem_IX_farnesylTrfase"/>
</dbReference>
<dbReference type="GO" id="GO:0008495">
    <property type="term" value="F:protoheme IX farnesyltransferase activity"/>
    <property type="evidence" value="ECO:0007669"/>
    <property type="project" value="UniProtKB-EC"/>
</dbReference>
<dbReference type="PROSITE" id="PS00943">
    <property type="entry name" value="UBIA"/>
    <property type="match status" value="1"/>
</dbReference>
<feature type="transmembrane region" description="Helical" evidence="8">
    <location>
        <begin position="298"/>
        <end position="315"/>
    </location>
</feature>
<evidence type="ECO:0000256" key="7">
    <source>
        <dbReference type="ARBA" id="ARBA00047690"/>
    </source>
</evidence>
<dbReference type="NCBIfam" id="NF003349">
    <property type="entry name" value="PRK04375.1-2"/>
    <property type="match status" value="1"/>
</dbReference>
<reference evidence="11" key="1">
    <citation type="journal article" date="2019" name="Int. J. Syst. Evol. Microbiol.">
        <title>The Global Catalogue of Microorganisms (GCM) 10K type strain sequencing project: providing services to taxonomists for standard genome sequencing and annotation.</title>
        <authorList>
            <consortium name="The Broad Institute Genomics Platform"/>
            <consortium name="The Broad Institute Genome Sequencing Center for Infectious Disease"/>
            <person name="Wu L."/>
            <person name="Ma J."/>
        </authorList>
    </citation>
    <scope>NUCLEOTIDE SEQUENCE [LARGE SCALE GENOMIC DNA]</scope>
    <source>
        <strain evidence="11">KACC 11904</strain>
    </source>
</reference>
<keyword evidence="8" id="KW-1003">Cell membrane</keyword>
<dbReference type="CDD" id="cd13957">
    <property type="entry name" value="PT_UbiA_Cox10"/>
    <property type="match status" value="1"/>
</dbReference>
<keyword evidence="3 8" id="KW-0812">Transmembrane</keyword>
<evidence type="ECO:0000256" key="3">
    <source>
        <dbReference type="ARBA" id="ARBA00022692"/>
    </source>
</evidence>
<dbReference type="Pfam" id="PF01040">
    <property type="entry name" value="UbiA"/>
    <property type="match status" value="1"/>
</dbReference>
<evidence type="ECO:0000256" key="8">
    <source>
        <dbReference type="HAMAP-Rule" id="MF_00154"/>
    </source>
</evidence>
<dbReference type="InterPro" id="IPR044878">
    <property type="entry name" value="UbiA_sf"/>
</dbReference>
<evidence type="ECO:0000256" key="2">
    <source>
        <dbReference type="ARBA" id="ARBA00022679"/>
    </source>
</evidence>
<feature type="transmembrane region" description="Helical" evidence="8">
    <location>
        <begin position="244"/>
        <end position="277"/>
    </location>
</feature>
<dbReference type="HAMAP" id="MF_00154">
    <property type="entry name" value="CyoE_CtaB"/>
    <property type="match status" value="1"/>
</dbReference>
<feature type="transmembrane region" description="Helical" evidence="8">
    <location>
        <begin position="180"/>
        <end position="204"/>
    </location>
</feature>
<dbReference type="RefSeq" id="WP_377523784.1">
    <property type="nucleotide sequence ID" value="NZ_JAQFVF010000061.1"/>
</dbReference>
<dbReference type="Gene3D" id="1.10.357.140">
    <property type="entry name" value="UbiA prenyltransferase"/>
    <property type="match status" value="1"/>
</dbReference>
<keyword evidence="11" id="KW-1185">Reference proteome</keyword>
<comment type="subunit">
    <text evidence="8">Interacts with CtaA.</text>
</comment>